<gene>
    <name evidence="1" type="ORF">L402_00267</name>
</gene>
<comment type="caution">
    <text evidence="1">The sequence shown here is derived from an EMBL/GenBank/DDBJ whole genome shotgun (WGS) entry which is preliminary data.</text>
</comment>
<dbReference type="EMBL" id="AYIP01000002">
    <property type="protein sequence ID" value="ESM40093.1"/>
    <property type="molecule type" value="Genomic_DNA"/>
</dbReference>
<dbReference type="Proteomes" id="UP000017391">
    <property type="component" value="Unassembled WGS sequence"/>
</dbReference>
<evidence type="ECO:0000313" key="2">
    <source>
        <dbReference type="Proteomes" id="UP000017391"/>
    </source>
</evidence>
<proteinExistence type="predicted"/>
<dbReference type="AlphaFoldDB" id="A0ABC9UGR8"/>
<accession>A0ABC9UGR8</accession>
<sequence>MDSVMYEERFERWLKVSIGLARFDPFLPSLVQSLGKMDATLCETDVSLVEKYKQGGTANEDYEMIQGHLTHSYLWILGSYEVIRTLTQSIKENKSDDPAEVLERFQNAKKRFARLRIPLAKFEAAKAYNKTDFKIAYPGFAYQIGIAWQVSDDVVISRQELSDLFLETLEFTRVLKLRRSLAQS</sequence>
<protein>
    <submittedName>
        <fullName evidence="1">Uncharacterized protein</fullName>
    </submittedName>
</protein>
<name>A0ABC9UGR8_ENTAS</name>
<dbReference type="RefSeq" id="WP_023308892.1">
    <property type="nucleotide sequence ID" value="NZ_CP034336.1"/>
</dbReference>
<evidence type="ECO:0000313" key="1">
    <source>
        <dbReference type="EMBL" id="ESM40093.1"/>
    </source>
</evidence>
<reference evidence="2" key="1">
    <citation type="submission" date="2013-09" db="EMBL/GenBank/DDBJ databases">
        <title>The Genome Sequence of Enterobacter cloacae BWH 31.</title>
        <authorList>
            <consortium name="The Broad Institute Genomics Platform"/>
            <consortium name="The Broad Institute Genome Sequencing Center for Infectious Disease"/>
            <person name="Murphy C."/>
            <person name="Cosimi L."/>
            <person name="Cerqueira G."/>
            <person name="Feldgarden M."/>
            <person name="Hung D."/>
            <person name="Onderdonk A.B."/>
            <person name="Ferraro M.J."/>
            <person name="Hooper D."/>
            <person name="Dekker J."/>
            <person name="O'Brien T."/>
            <person name="Huang S."/>
            <person name="Quan V."/>
            <person name="Ernst C."/>
            <person name="Delaney M."/>
            <person name="DuBois A."/>
            <person name="Young S.K."/>
            <person name="Zeng Q."/>
            <person name="Gargeya S."/>
            <person name="Fitzgerald M."/>
            <person name="Abouelleil A."/>
            <person name="Alvarado L."/>
            <person name="Berlin A.M."/>
            <person name="Chapman S.B."/>
            <person name="Gainer-Dewar J."/>
            <person name="Goldberg J."/>
            <person name="Gnerre S."/>
            <person name="Griggs A."/>
            <person name="Gujja S."/>
            <person name="Hansen M."/>
            <person name="Howarth C."/>
            <person name="Imamovic A."/>
            <person name="Ireland A."/>
            <person name="Larimer J."/>
            <person name="McCowan C."/>
            <person name="Murphy C."/>
            <person name="Pearson M."/>
            <person name="Poon T.W."/>
            <person name="Priest M."/>
            <person name="Roberts A."/>
            <person name="Saif S."/>
            <person name="Shea T."/>
            <person name="Sykes S."/>
            <person name="Wortman J."/>
            <person name="Nusbaum C."/>
            <person name="Birren B."/>
        </authorList>
    </citation>
    <scope>NUCLEOTIDE SEQUENCE [LARGE SCALE GENOMIC DNA]</scope>
    <source>
        <strain evidence="2">BWH 31</strain>
    </source>
</reference>
<organism evidence="1 2">
    <name type="scientific">Enterobacter asburiae</name>
    <dbReference type="NCBI Taxonomy" id="61645"/>
    <lineage>
        <taxon>Bacteria</taxon>
        <taxon>Pseudomonadati</taxon>
        <taxon>Pseudomonadota</taxon>
        <taxon>Gammaproteobacteria</taxon>
        <taxon>Enterobacterales</taxon>
        <taxon>Enterobacteriaceae</taxon>
        <taxon>Enterobacter</taxon>
        <taxon>Enterobacter cloacae complex</taxon>
    </lineage>
</organism>